<comment type="caution">
    <text evidence="2">The sequence shown here is derived from an EMBL/GenBank/DDBJ whole genome shotgun (WGS) entry which is preliminary data.</text>
</comment>
<dbReference type="EMBL" id="BSUZ01000001">
    <property type="protein sequence ID" value="GMA86426.1"/>
    <property type="molecule type" value="Genomic_DNA"/>
</dbReference>
<evidence type="ECO:0000256" key="1">
    <source>
        <dbReference type="SAM" id="MobiDB-lite"/>
    </source>
</evidence>
<accession>A0ABQ6JE06</accession>
<feature type="compositionally biased region" description="Low complexity" evidence="1">
    <location>
        <begin position="1"/>
        <end position="18"/>
    </location>
</feature>
<keyword evidence="3" id="KW-1185">Reference proteome</keyword>
<feature type="region of interest" description="Disordered" evidence="1">
    <location>
        <begin position="1"/>
        <end position="32"/>
    </location>
</feature>
<dbReference type="Proteomes" id="UP001157017">
    <property type="component" value="Unassembled WGS sequence"/>
</dbReference>
<protein>
    <submittedName>
        <fullName evidence="2">Uncharacterized protein</fullName>
    </submittedName>
</protein>
<proteinExistence type="predicted"/>
<name>A0ABQ6JE06_9ACTN</name>
<evidence type="ECO:0000313" key="3">
    <source>
        <dbReference type="Proteomes" id="UP001157017"/>
    </source>
</evidence>
<evidence type="ECO:0000313" key="2">
    <source>
        <dbReference type="EMBL" id="GMA86426.1"/>
    </source>
</evidence>
<organism evidence="2 3">
    <name type="scientific">Angustibacter aerolatus</name>
    <dbReference type="NCBI Taxonomy" id="1162965"/>
    <lineage>
        <taxon>Bacteria</taxon>
        <taxon>Bacillati</taxon>
        <taxon>Actinomycetota</taxon>
        <taxon>Actinomycetes</taxon>
        <taxon>Kineosporiales</taxon>
        <taxon>Kineosporiaceae</taxon>
    </lineage>
</organism>
<gene>
    <name evidence="2" type="ORF">GCM10025868_16760</name>
</gene>
<reference evidence="3" key="1">
    <citation type="journal article" date="2019" name="Int. J. Syst. Evol. Microbiol.">
        <title>The Global Catalogue of Microorganisms (GCM) 10K type strain sequencing project: providing services to taxonomists for standard genome sequencing and annotation.</title>
        <authorList>
            <consortium name="The Broad Institute Genomics Platform"/>
            <consortium name="The Broad Institute Genome Sequencing Center for Infectious Disease"/>
            <person name="Wu L."/>
            <person name="Ma J."/>
        </authorList>
    </citation>
    <scope>NUCLEOTIDE SEQUENCE [LARGE SCALE GENOMIC DNA]</scope>
    <source>
        <strain evidence="3">NBRC 108730</strain>
    </source>
</reference>
<sequence>MTTCRSRGSSPSTSTGPRLAGAGHHAQRPPRFEGARVLHRVGRQHREVDRVALLGALLVEAGEQQQVLDQPAHAGGLVLDAAHGPAHVVRLGDGALPVELGVPADGGERRPQARGWRR</sequence>